<dbReference type="Proteomes" id="UP000574067">
    <property type="component" value="Unassembled WGS sequence"/>
</dbReference>
<dbReference type="AlphaFoldDB" id="A0A848FC81"/>
<dbReference type="GO" id="GO:0005886">
    <property type="term" value="C:plasma membrane"/>
    <property type="evidence" value="ECO:0007669"/>
    <property type="project" value="UniProtKB-SubCell"/>
</dbReference>
<keyword evidence="2" id="KW-1003">Cell membrane</keyword>
<feature type="transmembrane region" description="Helical" evidence="8">
    <location>
        <begin position="178"/>
        <end position="207"/>
    </location>
</feature>
<gene>
    <name evidence="9" type="ORF">HHL10_19075</name>
</gene>
<dbReference type="GO" id="GO:0016758">
    <property type="term" value="F:hexosyltransferase activity"/>
    <property type="evidence" value="ECO:0007669"/>
    <property type="project" value="InterPro"/>
</dbReference>
<protein>
    <submittedName>
        <fullName evidence="9">DUF2029 domain-containing protein</fullName>
    </submittedName>
</protein>
<evidence type="ECO:0000256" key="1">
    <source>
        <dbReference type="ARBA" id="ARBA00004651"/>
    </source>
</evidence>
<feature type="transmembrane region" description="Helical" evidence="8">
    <location>
        <begin position="300"/>
        <end position="319"/>
    </location>
</feature>
<accession>A0A848FC81</accession>
<keyword evidence="10" id="KW-1185">Reference proteome</keyword>
<keyword evidence="6 8" id="KW-0472">Membrane</keyword>
<dbReference type="InterPro" id="IPR018584">
    <property type="entry name" value="GT87"/>
</dbReference>
<feature type="transmembrane region" description="Helical" evidence="8">
    <location>
        <begin position="227"/>
        <end position="247"/>
    </location>
</feature>
<dbReference type="RefSeq" id="WP_169161991.1">
    <property type="nucleotide sequence ID" value="NZ_JABBFW010000015.1"/>
</dbReference>
<feature type="transmembrane region" description="Helical" evidence="8">
    <location>
        <begin position="326"/>
        <end position="344"/>
    </location>
</feature>
<keyword evidence="4 8" id="KW-0812">Transmembrane</keyword>
<evidence type="ECO:0000256" key="8">
    <source>
        <dbReference type="SAM" id="Phobius"/>
    </source>
</evidence>
<dbReference type="EMBL" id="JABBFW010000015">
    <property type="protein sequence ID" value="NML17084.1"/>
    <property type="molecule type" value="Genomic_DNA"/>
</dbReference>
<name>A0A848FC81_9BURK</name>
<dbReference type="Pfam" id="PF09594">
    <property type="entry name" value="GT87"/>
    <property type="match status" value="1"/>
</dbReference>
<proteinExistence type="inferred from homology"/>
<feature type="transmembrane region" description="Helical" evidence="8">
    <location>
        <begin position="400"/>
        <end position="421"/>
    </location>
</feature>
<evidence type="ECO:0000256" key="5">
    <source>
        <dbReference type="ARBA" id="ARBA00022989"/>
    </source>
</evidence>
<comment type="subcellular location">
    <subcellularLocation>
        <location evidence="1">Cell membrane</location>
        <topology evidence="1">Multi-pass membrane protein</topology>
    </subcellularLocation>
</comment>
<evidence type="ECO:0000256" key="7">
    <source>
        <dbReference type="ARBA" id="ARBA00024033"/>
    </source>
</evidence>
<evidence type="ECO:0000313" key="9">
    <source>
        <dbReference type="EMBL" id="NML17084.1"/>
    </source>
</evidence>
<feature type="transmembrane region" description="Helical" evidence="8">
    <location>
        <begin position="147"/>
        <end position="166"/>
    </location>
</feature>
<sequence>MTERRLPPACLGFRASPWLWLVLGILCIDGIHQLLYAQSSFTPLHDWLRGRATDDSWRHMQQAYEAVRSPHQEPLYQLLFFQDGVKFQYPLTSLLPPYLADQWGIRLGSGRLNAVSRVVLLLEALVVAQIAYEAFKARATPRTPRRTLYAAWVAGALMSLSFYPVLKAYSLGQVQTWLNAWFALACLAWMRGQLSIAGALIGLVCLFKPQFALFLPWALLRRQWHFAAGWGLVVLAGAAWSIGLFGLRDNLDYLSVVSHMSRHGEAYYPNQSVNGLFHRLLGNGDSFHWPEHELAPYHPVVHAATLISSVALLLPALWFRRRAPRFSVVDLLIAALSFTMASPIAWEHHYGVMSPAFPVLAALLWDDETPASRPASWGLLVLAFLFCSRFWPSAQELALSWANVAQSYLFLASLVVLWLLYRMRDRAAGRLGTEAVTAERAADPTGQGSPALR</sequence>
<evidence type="ECO:0000256" key="6">
    <source>
        <dbReference type="ARBA" id="ARBA00023136"/>
    </source>
</evidence>
<keyword evidence="3" id="KW-0808">Transferase</keyword>
<comment type="caution">
    <text evidence="9">The sequence shown here is derived from an EMBL/GenBank/DDBJ whole genome shotgun (WGS) entry which is preliminary data.</text>
</comment>
<reference evidence="9 10" key="1">
    <citation type="submission" date="2020-04" db="EMBL/GenBank/DDBJ databases">
        <title>Azohydromonas sp. isolated from soil.</title>
        <authorList>
            <person name="Dahal R.H."/>
        </authorList>
    </citation>
    <scope>NUCLEOTIDE SEQUENCE [LARGE SCALE GENOMIC DNA]</scope>
    <source>
        <strain evidence="9 10">G-1-1-14</strain>
    </source>
</reference>
<comment type="similarity">
    <text evidence="7">Belongs to the glycosyltransferase 87 family.</text>
</comment>
<organism evidence="9 10">
    <name type="scientific">Azohydromonas caseinilytica</name>
    <dbReference type="NCBI Taxonomy" id="2728836"/>
    <lineage>
        <taxon>Bacteria</taxon>
        <taxon>Pseudomonadati</taxon>
        <taxon>Pseudomonadota</taxon>
        <taxon>Betaproteobacteria</taxon>
        <taxon>Burkholderiales</taxon>
        <taxon>Sphaerotilaceae</taxon>
        <taxon>Azohydromonas</taxon>
    </lineage>
</organism>
<evidence type="ECO:0000256" key="2">
    <source>
        <dbReference type="ARBA" id="ARBA00022475"/>
    </source>
</evidence>
<evidence type="ECO:0000313" key="10">
    <source>
        <dbReference type="Proteomes" id="UP000574067"/>
    </source>
</evidence>
<keyword evidence="5 8" id="KW-1133">Transmembrane helix</keyword>
<evidence type="ECO:0000256" key="3">
    <source>
        <dbReference type="ARBA" id="ARBA00022679"/>
    </source>
</evidence>
<evidence type="ECO:0000256" key="4">
    <source>
        <dbReference type="ARBA" id="ARBA00022692"/>
    </source>
</evidence>